<dbReference type="Pfam" id="PF05593">
    <property type="entry name" value="RHS_repeat"/>
    <property type="match status" value="1"/>
</dbReference>
<protein>
    <recommendedName>
        <fullName evidence="3">RHS repeat protein</fullName>
    </recommendedName>
</protein>
<dbReference type="NCBIfam" id="TIGR01643">
    <property type="entry name" value="YD_repeat_2x"/>
    <property type="match status" value="1"/>
</dbReference>
<dbReference type="InterPro" id="IPR031325">
    <property type="entry name" value="RHS_repeat"/>
</dbReference>
<reference evidence="1 2" key="1">
    <citation type="submission" date="2018-08" db="EMBL/GenBank/DDBJ databases">
        <title>The multiple taxonomic identification of Sphingomonas gilva.</title>
        <authorList>
            <person name="Zhu D."/>
            <person name="Zheng S."/>
        </authorList>
    </citation>
    <scope>NUCLEOTIDE SEQUENCE [LARGE SCALE GENOMIC DNA]</scope>
    <source>
        <strain evidence="1 2">ZDH117</strain>
    </source>
</reference>
<sequence>MARLVREERASFLGHDGVAVTPAIDYAYDGLGNLTRTRQAGAGDAGGRVTRNLYDAGGRLEKAIDAAGGTFDYAYDAAGNQLARTWTRLASDGTARHEGLLSSYDRLGRLTAQATAGRATPSAQWDKGVVQATRYNAYGEIAAQATHDAADAPAWQQQLHYDHAGRLIATNAGDGVWRTFLHDAAGRQTLTLTFQGVGASPLTLENYAATITAAGGTSAADAVATVTVHDKRGQAIQTRAPDRELSATTSATLTTTRQYNAFGEVAAETDARGHTTDFAYNAMGRLVSITRPQVKVTAEDGLASDHRPVEQLRYDAAGRLVATIDANGN</sequence>
<dbReference type="Gene3D" id="2.180.10.10">
    <property type="entry name" value="RHS repeat-associated core"/>
    <property type="match status" value="1"/>
</dbReference>
<feature type="non-terminal residue" evidence="1">
    <location>
        <position position="329"/>
    </location>
</feature>
<dbReference type="PANTHER" id="PTHR32305">
    <property type="match status" value="1"/>
</dbReference>
<dbReference type="InterPro" id="IPR050708">
    <property type="entry name" value="T6SS_VgrG/RHS"/>
</dbReference>
<evidence type="ECO:0008006" key="3">
    <source>
        <dbReference type="Google" id="ProtNLM"/>
    </source>
</evidence>
<proteinExistence type="predicted"/>
<keyword evidence="2" id="KW-1185">Reference proteome</keyword>
<comment type="caution">
    <text evidence="1">The sequence shown here is derived from an EMBL/GenBank/DDBJ whole genome shotgun (WGS) entry which is preliminary data.</text>
</comment>
<dbReference type="InterPro" id="IPR006530">
    <property type="entry name" value="YD"/>
</dbReference>
<evidence type="ECO:0000313" key="1">
    <source>
        <dbReference type="EMBL" id="RHW16241.1"/>
    </source>
</evidence>
<dbReference type="AlphaFoldDB" id="A0A396RRL5"/>
<organism evidence="1 2">
    <name type="scientific">Sphingomonas gilva</name>
    <dbReference type="NCBI Taxonomy" id="2305907"/>
    <lineage>
        <taxon>Bacteria</taxon>
        <taxon>Pseudomonadati</taxon>
        <taxon>Pseudomonadota</taxon>
        <taxon>Alphaproteobacteria</taxon>
        <taxon>Sphingomonadales</taxon>
        <taxon>Sphingomonadaceae</taxon>
        <taxon>Sphingomonas</taxon>
    </lineage>
</organism>
<gene>
    <name evidence="1" type="ORF">D1610_16770</name>
</gene>
<name>A0A396RRL5_9SPHN</name>
<evidence type="ECO:0000313" key="2">
    <source>
        <dbReference type="Proteomes" id="UP000266693"/>
    </source>
</evidence>
<dbReference type="OrthoDB" id="7322641at2"/>
<dbReference type="Proteomes" id="UP000266693">
    <property type="component" value="Unassembled WGS sequence"/>
</dbReference>
<accession>A0A396RRL5</accession>
<dbReference type="PANTHER" id="PTHR32305:SF15">
    <property type="entry name" value="PROTEIN RHSA-RELATED"/>
    <property type="match status" value="1"/>
</dbReference>
<dbReference type="EMBL" id="QWLV01000015">
    <property type="protein sequence ID" value="RHW16241.1"/>
    <property type="molecule type" value="Genomic_DNA"/>
</dbReference>